<gene>
    <name evidence="2" type="ORF">QE152_g9581</name>
</gene>
<evidence type="ECO:0000313" key="3">
    <source>
        <dbReference type="Proteomes" id="UP001458880"/>
    </source>
</evidence>
<dbReference type="PANTHER" id="PTHR46599">
    <property type="entry name" value="PIGGYBAC TRANSPOSABLE ELEMENT-DERIVED PROTEIN 4"/>
    <property type="match status" value="1"/>
</dbReference>
<dbReference type="Proteomes" id="UP001458880">
    <property type="component" value="Unassembled WGS sequence"/>
</dbReference>
<evidence type="ECO:0000259" key="1">
    <source>
        <dbReference type="Pfam" id="PF13843"/>
    </source>
</evidence>
<comment type="caution">
    <text evidence="2">The sequence shown here is derived from an EMBL/GenBank/DDBJ whole genome shotgun (WGS) entry which is preliminary data.</text>
</comment>
<dbReference type="EMBL" id="JASPKY010000083">
    <property type="protein sequence ID" value="KAK9738748.1"/>
    <property type="molecule type" value="Genomic_DNA"/>
</dbReference>
<dbReference type="AlphaFoldDB" id="A0AAW1LY58"/>
<keyword evidence="3" id="KW-1185">Reference proteome</keyword>
<name>A0AAW1LY58_POPJA</name>
<dbReference type="InterPro" id="IPR029526">
    <property type="entry name" value="PGBD"/>
</dbReference>
<evidence type="ECO:0000313" key="2">
    <source>
        <dbReference type="EMBL" id="KAK9738748.1"/>
    </source>
</evidence>
<reference evidence="2 3" key="1">
    <citation type="journal article" date="2024" name="BMC Genomics">
        <title>De novo assembly and annotation of Popillia japonica's genome with initial clues to its potential as an invasive pest.</title>
        <authorList>
            <person name="Cucini C."/>
            <person name="Boschi S."/>
            <person name="Funari R."/>
            <person name="Cardaioli E."/>
            <person name="Iannotti N."/>
            <person name="Marturano G."/>
            <person name="Paoli F."/>
            <person name="Bruttini M."/>
            <person name="Carapelli A."/>
            <person name="Frati F."/>
            <person name="Nardi F."/>
        </authorList>
    </citation>
    <scope>NUCLEOTIDE SEQUENCE [LARGE SCALE GENOMIC DNA]</scope>
    <source>
        <strain evidence="2">DMR45628</strain>
    </source>
</reference>
<sequence length="150" mass="17469">MWHFSDNQDTALDEDRLRKISALITQIIERYQDVYTPGLKVCIDETMVPFRDRLKFTQYIKNKKHKFCIKVYKLCCEGGYTYNFQVYCGNDKAQGGLASSNVVLSLMQKLLDSGRQLFTDNYYTSVSLATELLTRKRLWLALCIITENII</sequence>
<accession>A0AAW1LY58</accession>
<proteinExistence type="predicted"/>
<feature type="domain" description="PiggyBac transposable element-derived protein" evidence="1">
    <location>
        <begin position="3"/>
        <end position="136"/>
    </location>
</feature>
<protein>
    <submittedName>
        <fullName evidence="2">Transposase IS4</fullName>
    </submittedName>
</protein>
<organism evidence="2 3">
    <name type="scientific">Popillia japonica</name>
    <name type="common">Japanese beetle</name>
    <dbReference type="NCBI Taxonomy" id="7064"/>
    <lineage>
        <taxon>Eukaryota</taxon>
        <taxon>Metazoa</taxon>
        <taxon>Ecdysozoa</taxon>
        <taxon>Arthropoda</taxon>
        <taxon>Hexapoda</taxon>
        <taxon>Insecta</taxon>
        <taxon>Pterygota</taxon>
        <taxon>Neoptera</taxon>
        <taxon>Endopterygota</taxon>
        <taxon>Coleoptera</taxon>
        <taxon>Polyphaga</taxon>
        <taxon>Scarabaeiformia</taxon>
        <taxon>Scarabaeidae</taxon>
        <taxon>Rutelinae</taxon>
        <taxon>Popillia</taxon>
    </lineage>
</organism>
<dbReference type="PANTHER" id="PTHR46599:SF3">
    <property type="entry name" value="PIGGYBAC TRANSPOSABLE ELEMENT-DERIVED PROTEIN 4"/>
    <property type="match status" value="1"/>
</dbReference>
<dbReference type="Pfam" id="PF13843">
    <property type="entry name" value="DDE_Tnp_1_7"/>
    <property type="match status" value="1"/>
</dbReference>